<evidence type="ECO:0000259" key="6">
    <source>
        <dbReference type="PROSITE" id="PS50011"/>
    </source>
</evidence>
<evidence type="ECO:0000256" key="5">
    <source>
        <dbReference type="ARBA" id="ARBA00048679"/>
    </source>
</evidence>
<evidence type="ECO:0000256" key="4">
    <source>
        <dbReference type="ARBA" id="ARBA00047899"/>
    </source>
</evidence>
<evidence type="ECO:0000256" key="3">
    <source>
        <dbReference type="ARBA" id="ARBA00022777"/>
    </source>
</evidence>
<organism evidence="7">
    <name type="scientific">Vitis vinifera</name>
    <name type="common">Grape</name>
    <dbReference type="NCBI Taxonomy" id="29760"/>
    <lineage>
        <taxon>Eukaryota</taxon>
        <taxon>Viridiplantae</taxon>
        <taxon>Streptophyta</taxon>
        <taxon>Embryophyta</taxon>
        <taxon>Tracheophyta</taxon>
        <taxon>Spermatophyta</taxon>
        <taxon>Magnoliopsida</taxon>
        <taxon>eudicotyledons</taxon>
        <taxon>Gunneridae</taxon>
        <taxon>Pentapetalae</taxon>
        <taxon>rosids</taxon>
        <taxon>Vitales</taxon>
        <taxon>Vitaceae</taxon>
        <taxon>Viteae</taxon>
        <taxon>Vitis</taxon>
    </lineage>
</organism>
<dbReference type="InterPro" id="IPR001245">
    <property type="entry name" value="Ser-Thr/Tyr_kinase_cat_dom"/>
</dbReference>
<accession>A5BSJ0</accession>
<dbReference type="GO" id="GO:0005524">
    <property type="term" value="F:ATP binding"/>
    <property type="evidence" value="ECO:0007669"/>
    <property type="project" value="InterPro"/>
</dbReference>
<reference evidence="7" key="1">
    <citation type="journal article" date="2007" name="PLoS ONE">
        <title>The first genome sequence of an elite grapevine cultivar (Pinot noir Vitis vinifera L.): coping with a highly heterozygous genome.</title>
        <authorList>
            <person name="Velasco R."/>
            <person name="Zharkikh A."/>
            <person name="Troggio M."/>
            <person name="Cartwright D.A."/>
            <person name="Cestaro A."/>
            <person name="Pruss D."/>
            <person name="Pindo M."/>
            <person name="FitzGerald L.M."/>
            <person name="Vezzulli S."/>
            <person name="Reid J."/>
            <person name="Malacarne G."/>
            <person name="Iliev D."/>
            <person name="Coppola G."/>
            <person name="Wardell B."/>
            <person name="Micheletti D."/>
            <person name="Macalma T."/>
            <person name="Facci M."/>
            <person name="Mitchell J.T."/>
            <person name="Perazzolli M."/>
            <person name="Eldredge G."/>
            <person name="Gatto P."/>
            <person name="Oyzerski R."/>
            <person name="Moretto M."/>
            <person name="Gutin N."/>
            <person name="Stefanini M."/>
            <person name="Chen Y."/>
            <person name="Segala C."/>
            <person name="Davenport C."/>
            <person name="Dematte L."/>
            <person name="Mraz A."/>
            <person name="Battilana J."/>
            <person name="Stormo K."/>
            <person name="Costa F."/>
            <person name="Tao Q."/>
            <person name="Si-Ammour A."/>
            <person name="Harkins T."/>
            <person name="Lackey A."/>
            <person name="Perbost C."/>
            <person name="Taillon B."/>
            <person name="Stella A."/>
            <person name="Solovyev V."/>
            <person name="Fawcett J.A."/>
            <person name="Sterck L."/>
            <person name="Vandepoele K."/>
            <person name="Grando S.M."/>
            <person name="Toppo S."/>
            <person name="Moser C."/>
            <person name="Lanchbury J."/>
            <person name="Bogden R."/>
            <person name="Skolnick M."/>
            <person name="Sgaramella V."/>
            <person name="Bhatnagar S.K."/>
            <person name="Fontana P."/>
            <person name="Gutin A."/>
            <person name="Van de Peer Y."/>
            <person name="Salamini F."/>
            <person name="Viola R."/>
        </authorList>
    </citation>
    <scope>NUCLEOTIDE SEQUENCE</scope>
</reference>
<proteinExistence type="predicted"/>
<comment type="catalytic activity">
    <reaction evidence="4">
        <text>L-threonyl-[protein] + ATP = O-phospho-L-threonyl-[protein] + ADP + H(+)</text>
        <dbReference type="Rhea" id="RHEA:46608"/>
        <dbReference type="Rhea" id="RHEA-COMP:11060"/>
        <dbReference type="Rhea" id="RHEA-COMP:11605"/>
        <dbReference type="ChEBI" id="CHEBI:15378"/>
        <dbReference type="ChEBI" id="CHEBI:30013"/>
        <dbReference type="ChEBI" id="CHEBI:30616"/>
        <dbReference type="ChEBI" id="CHEBI:61977"/>
        <dbReference type="ChEBI" id="CHEBI:456216"/>
        <dbReference type="EC" id="2.7.11.1"/>
    </reaction>
</comment>
<evidence type="ECO:0000256" key="1">
    <source>
        <dbReference type="ARBA" id="ARBA00012513"/>
    </source>
</evidence>
<evidence type="ECO:0000256" key="2">
    <source>
        <dbReference type="ARBA" id="ARBA00022527"/>
    </source>
</evidence>
<dbReference type="GO" id="GO:0004674">
    <property type="term" value="F:protein serine/threonine kinase activity"/>
    <property type="evidence" value="ECO:0007669"/>
    <property type="project" value="UniProtKB-KW"/>
</dbReference>
<gene>
    <name evidence="7" type="ORF">VITISV_035169</name>
</gene>
<feature type="domain" description="Protein kinase" evidence="6">
    <location>
        <begin position="1"/>
        <end position="105"/>
    </location>
</feature>
<dbReference type="PROSITE" id="PS50011">
    <property type="entry name" value="PROTEIN_KINASE_DOM"/>
    <property type="match status" value="1"/>
</dbReference>
<dbReference type="InterPro" id="IPR011009">
    <property type="entry name" value="Kinase-like_dom_sf"/>
</dbReference>
<dbReference type="SUPFAM" id="SSF56112">
    <property type="entry name" value="Protein kinase-like (PK-like)"/>
    <property type="match status" value="1"/>
</dbReference>
<dbReference type="PANTHER" id="PTHR13902">
    <property type="entry name" value="SERINE/THREONINE-PROTEIN KINASE WNK WITH NO LYSINE -RELATED"/>
    <property type="match status" value="1"/>
</dbReference>
<dbReference type="ExpressionAtlas" id="A5BSJ0">
    <property type="expression patterns" value="baseline"/>
</dbReference>
<keyword evidence="3" id="KW-0418">Kinase</keyword>
<keyword evidence="3" id="KW-0808">Transferase</keyword>
<dbReference type="InterPro" id="IPR050588">
    <property type="entry name" value="WNK_Ser-Thr_kinase"/>
</dbReference>
<dbReference type="Pfam" id="PF07714">
    <property type="entry name" value="PK_Tyr_Ser-Thr"/>
    <property type="match status" value="1"/>
</dbReference>
<comment type="catalytic activity">
    <reaction evidence="5">
        <text>L-seryl-[protein] + ATP = O-phospho-L-seryl-[protein] + ADP + H(+)</text>
        <dbReference type="Rhea" id="RHEA:17989"/>
        <dbReference type="Rhea" id="RHEA-COMP:9863"/>
        <dbReference type="Rhea" id="RHEA-COMP:11604"/>
        <dbReference type="ChEBI" id="CHEBI:15378"/>
        <dbReference type="ChEBI" id="CHEBI:29999"/>
        <dbReference type="ChEBI" id="CHEBI:30616"/>
        <dbReference type="ChEBI" id="CHEBI:83421"/>
        <dbReference type="ChEBI" id="CHEBI:456216"/>
        <dbReference type="EC" id="2.7.11.1"/>
    </reaction>
</comment>
<name>A5BSJ0_VITVI</name>
<dbReference type="Gene3D" id="1.10.510.10">
    <property type="entry name" value="Transferase(Phosphotransferase) domain 1"/>
    <property type="match status" value="1"/>
</dbReference>
<dbReference type="Gene3D" id="1.10.340.70">
    <property type="match status" value="1"/>
</dbReference>
<evidence type="ECO:0000313" key="7">
    <source>
        <dbReference type="EMBL" id="CAN77242.1"/>
    </source>
</evidence>
<dbReference type="AlphaFoldDB" id="A5BSJ0"/>
<dbReference type="EMBL" id="AM469488">
    <property type="protein sequence ID" value="CAN77242.1"/>
    <property type="molecule type" value="Genomic_DNA"/>
</dbReference>
<keyword evidence="2" id="KW-0723">Serine/threonine-protein kinase</keyword>
<sequence length="518" mass="59427">MDHQGREASTIGTPEFMAPELYEEEYNELVDIYSFGMCILELITCEYPYNEYKNPAQIYKKVSSGIKPAPLGKVSDPQVKYFIEKRLVPASLRLPVQVLLKDAFFATKNSKEPVYNHMQLFNSTHNSFNLPESQSHGMDPDPKVDGLLVSTHKPEFDELALRGEKIDDNSISTTLHIVDPCRAKNNHFTFYLDSDTGLSIAGEMVKQLDLSNEDVAVIYELRNALMMNALKLRTDVVSIEIIRRLRHYMIEYSVHLISRLDPLRYLFDRPTLVGKLMRWLVILIEFDIQYASQKSIKGSVVADHLASLPTIEIRPVNDDFPNEEFVAMTRLSGWRMYFDEVVNHSGYGIATLASTVDIPTNVIIHPLLIGTRYALAYCHLIDEIEVQDDLPWFHDIHQFLIFGTYLEATTAKDRRALRRSANGMLLLCLDRASTDRVMREVYAGVCGPHMGGHMLTHIIMRLGYFWFIMETDCYQFVQKFLECQMHEDLIHVPPLELHALTSPWPFSIWGIDIIGKIS</sequence>
<dbReference type="InterPro" id="IPR000719">
    <property type="entry name" value="Prot_kinase_dom"/>
</dbReference>
<protein>
    <recommendedName>
        <fullName evidence="1">non-specific serine/threonine protein kinase</fullName>
        <ecNumber evidence="1">2.7.11.1</ecNumber>
    </recommendedName>
</protein>
<dbReference type="EC" id="2.7.11.1" evidence="1"/>